<dbReference type="Proteomes" id="UP001152747">
    <property type="component" value="Unassembled WGS sequence"/>
</dbReference>
<organism evidence="1 2">
    <name type="scientific">Caenorhabditis angaria</name>
    <dbReference type="NCBI Taxonomy" id="860376"/>
    <lineage>
        <taxon>Eukaryota</taxon>
        <taxon>Metazoa</taxon>
        <taxon>Ecdysozoa</taxon>
        <taxon>Nematoda</taxon>
        <taxon>Chromadorea</taxon>
        <taxon>Rhabditida</taxon>
        <taxon>Rhabditina</taxon>
        <taxon>Rhabditomorpha</taxon>
        <taxon>Rhabditoidea</taxon>
        <taxon>Rhabditidae</taxon>
        <taxon>Peloderinae</taxon>
        <taxon>Caenorhabditis</taxon>
    </lineage>
</organism>
<protein>
    <submittedName>
        <fullName evidence="1">Uncharacterized protein</fullName>
    </submittedName>
</protein>
<gene>
    <name evidence="1" type="ORF">CAMP_LOCUS19229</name>
</gene>
<reference evidence="1" key="1">
    <citation type="submission" date="2022-11" db="EMBL/GenBank/DDBJ databases">
        <authorList>
            <person name="Kikuchi T."/>
        </authorList>
    </citation>
    <scope>NUCLEOTIDE SEQUENCE</scope>
    <source>
        <strain evidence="1">PS1010</strain>
    </source>
</reference>
<evidence type="ECO:0000313" key="2">
    <source>
        <dbReference type="Proteomes" id="UP001152747"/>
    </source>
</evidence>
<name>A0A9P1J4J9_9PELO</name>
<keyword evidence="2" id="KW-1185">Reference proteome</keyword>
<comment type="caution">
    <text evidence="1">The sequence shown here is derived from an EMBL/GenBank/DDBJ whole genome shotgun (WGS) entry which is preliminary data.</text>
</comment>
<sequence>MFSKVFDCNIVKIRNLALPTEVQSGDNNYVSPSVYKTCNSKKQEGYEMLCQMYRDFLIRSDFYGDSPTLRKDNTFDVREIAMFMIEMNRRGFLVYEKET</sequence>
<dbReference type="EMBL" id="CANHGI010000006">
    <property type="protein sequence ID" value="CAI5456592.1"/>
    <property type="molecule type" value="Genomic_DNA"/>
</dbReference>
<proteinExistence type="predicted"/>
<accession>A0A9P1J4J9</accession>
<evidence type="ECO:0000313" key="1">
    <source>
        <dbReference type="EMBL" id="CAI5456592.1"/>
    </source>
</evidence>
<dbReference type="AlphaFoldDB" id="A0A9P1J4J9"/>